<dbReference type="Proteomes" id="UP001054945">
    <property type="component" value="Unassembled WGS sequence"/>
</dbReference>
<dbReference type="AlphaFoldDB" id="A0AAV4SAA2"/>
<organism evidence="2 3">
    <name type="scientific">Caerostris extrusa</name>
    <name type="common">Bark spider</name>
    <name type="synonym">Caerostris bankana</name>
    <dbReference type="NCBI Taxonomy" id="172846"/>
    <lineage>
        <taxon>Eukaryota</taxon>
        <taxon>Metazoa</taxon>
        <taxon>Ecdysozoa</taxon>
        <taxon>Arthropoda</taxon>
        <taxon>Chelicerata</taxon>
        <taxon>Arachnida</taxon>
        <taxon>Araneae</taxon>
        <taxon>Araneomorphae</taxon>
        <taxon>Entelegynae</taxon>
        <taxon>Araneoidea</taxon>
        <taxon>Araneidae</taxon>
        <taxon>Caerostris</taxon>
    </lineage>
</organism>
<protein>
    <submittedName>
        <fullName evidence="2">Uncharacterized protein</fullName>
    </submittedName>
</protein>
<evidence type="ECO:0000313" key="2">
    <source>
        <dbReference type="EMBL" id="GIY30550.1"/>
    </source>
</evidence>
<name>A0AAV4SAA2_CAEEX</name>
<reference evidence="2 3" key="1">
    <citation type="submission" date="2021-06" db="EMBL/GenBank/DDBJ databases">
        <title>Caerostris extrusa draft genome.</title>
        <authorList>
            <person name="Kono N."/>
            <person name="Arakawa K."/>
        </authorList>
    </citation>
    <scope>NUCLEOTIDE SEQUENCE [LARGE SCALE GENOMIC DNA]</scope>
</reference>
<feature type="compositionally biased region" description="Basic residues" evidence="1">
    <location>
        <begin position="135"/>
        <end position="147"/>
    </location>
</feature>
<feature type="region of interest" description="Disordered" evidence="1">
    <location>
        <begin position="117"/>
        <end position="147"/>
    </location>
</feature>
<comment type="caution">
    <text evidence="2">The sequence shown here is derived from an EMBL/GenBank/DDBJ whole genome shotgun (WGS) entry which is preliminary data.</text>
</comment>
<evidence type="ECO:0000313" key="3">
    <source>
        <dbReference type="Proteomes" id="UP001054945"/>
    </source>
</evidence>
<proteinExistence type="predicted"/>
<sequence>MTRNSIYNNRSSHLSSPGSLAAKWRNIAENGIMYKGKRFAYLALEWNTRTIKIFYELRRIQDAIAAFPCRRPDRNIAKLNNINSTGRLIHKEKRRHEDPTKHRDHCAAFLRTDGSCTTNPSTRTDAHQQKEHPARTHLKSRLTGKKK</sequence>
<keyword evidence="3" id="KW-1185">Reference proteome</keyword>
<gene>
    <name evidence="2" type="ORF">CEXT_575451</name>
</gene>
<feature type="compositionally biased region" description="Basic and acidic residues" evidence="1">
    <location>
        <begin position="124"/>
        <end position="134"/>
    </location>
</feature>
<dbReference type="EMBL" id="BPLR01009245">
    <property type="protein sequence ID" value="GIY30550.1"/>
    <property type="molecule type" value="Genomic_DNA"/>
</dbReference>
<evidence type="ECO:0000256" key="1">
    <source>
        <dbReference type="SAM" id="MobiDB-lite"/>
    </source>
</evidence>
<accession>A0AAV4SAA2</accession>